<evidence type="ECO:0000313" key="2">
    <source>
        <dbReference type="EMBL" id="KAK0624141.1"/>
    </source>
</evidence>
<accession>A0AA40C3L8</accession>
<comment type="caution">
    <text evidence="2">The sequence shown here is derived from an EMBL/GenBank/DDBJ whole genome shotgun (WGS) entry which is preliminary data.</text>
</comment>
<sequence>MPLTSDINFTTSKFTGENITDEAEKLNEHLKALTRNGPMKDICPIPAPHALERAMAAMMPSREPERGIPVSVHLPDNGTPSEGIFLHFHGGG</sequence>
<dbReference type="Proteomes" id="UP001175000">
    <property type="component" value="Unassembled WGS sequence"/>
</dbReference>
<keyword evidence="3" id="KW-1185">Reference proteome</keyword>
<evidence type="ECO:0000256" key="1">
    <source>
        <dbReference type="SAM" id="MobiDB-lite"/>
    </source>
</evidence>
<gene>
    <name evidence="2" type="ORF">B0T14DRAFT_565439</name>
</gene>
<reference evidence="2" key="1">
    <citation type="submission" date="2023-06" db="EMBL/GenBank/DDBJ databases">
        <title>Genome-scale phylogeny and comparative genomics of the fungal order Sordariales.</title>
        <authorList>
            <consortium name="Lawrence Berkeley National Laboratory"/>
            <person name="Hensen N."/>
            <person name="Bonometti L."/>
            <person name="Westerberg I."/>
            <person name="Brannstrom I.O."/>
            <person name="Guillou S."/>
            <person name="Cros-Aarteil S."/>
            <person name="Calhoun S."/>
            <person name="Haridas S."/>
            <person name="Kuo A."/>
            <person name="Mondo S."/>
            <person name="Pangilinan J."/>
            <person name="Riley R."/>
            <person name="Labutti K."/>
            <person name="Andreopoulos B."/>
            <person name="Lipzen A."/>
            <person name="Chen C."/>
            <person name="Yanf M."/>
            <person name="Daum C."/>
            <person name="Ng V."/>
            <person name="Clum A."/>
            <person name="Steindorff A."/>
            <person name="Ohm R."/>
            <person name="Martin F."/>
            <person name="Silar P."/>
            <person name="Natvig D."/>
            <person name="Lalanne C."/>
            <person name="Gautier V."/>
            <person name="Ament-Velasquez S.L."/>
            <person name="Kruys A."/>
            <person name="Hutchinson M.I."/>
            <person name="Powell A.J."/>
            <person name="Barry K."/>
            <person name="Miller A.N."/>
            <person name="Grigoriev I.V."/>
            <person name="Debuchy R."/>
            <person name="Gladieux P."/>
            <person name="Thoren M.H."/>
            <person name="Johannesson H."/>
        </authorList>
    </citation>
    <scope>NUCLEOTIDE SEQUENCE</scope>
    <source>
        <strain evidence="2">CBS 606.72</strain>
    </source>
</reference>
<feature type="region of interest" description="Disordered" evidence="1">
    <location>
        <begin position="59"/>
        <end position="81"/>
    </location>
</feature>
<evidence type="ECO:0000313" key="3">
    <source>
        <dbReference type="Proteomes" id="UP001175000"/>
    </source>
</evidence>
<organism evidence="2 3">
    <name type="scientific">Immersiella caudata</name>
    <dbReference type="NCBI Taxonomy" id="314043"/>
    <lineage>
        <taxon>Eukaryota</taxon>
        <taxon>Fungi</taxon>
        <taxon>Dikarya</taxon>
        <taxon>Ascomycota</taxon>
        <taxon>Pezizomycotina</taxon>
        <taxon>Sordariomycetes</taxon>
        <taxon>Sordariomycetidae</taxon>
        <taxon>Sordariales</taxon>
        <taxon>Lasiosphaeriaceae</taxon>
        <taxon>Immersiella</taxon>
    </lineage>
</organism>
<dbReference type="AlphaFoldDB" id="A0AA40C3L8"/>
<proteinExistence type="predicted"/>
<dbReference type="EMBL" id="JAULSU010000003">
    <property type="protein sequence ID" value="KAK0624141.1"/>
    <property type="molecule type" value="Genomic_DNA"/>
</dbReference>
<protein>
    <submittedName>
        <fullName evidence="2">Uncharacterized protein</fullName>
    </submittedName>
</protein>
<name>A0AA40C3L8_9PEZI</name>